<dbReference type="InterPro" id="IPR001021">
    <property type="entry name" value="Ribosomal_bL25_long"/>
</dbReference>
<keyword evidence="9" id="KW-1185">Reference proteome</keyword>
<dbReference type="HAMAP" id="MF_01334">
    <property type="entry name" value="Ribosomal_bL25_CTC"/>
    <property type="match status" value="1"/>
</dbReference>
<reference evidence="8 9" key="1">
    <citation type="submission" date="2016-11" db="EMBL/GenBank/DDBJ databases">
        <authorList>
            <person name="Jaros S."/>
            <person name="Januszkiewicz K."/>
            <person name="Wedrychowicz H."/>
        </authorList>
    </citation>
    <scope>NUCLEOTIDE SEQUENCE [LARGE SCALE GENOMIC DNA]</scope>
    <source>
        <strain evidence="8 9">DSM 17918</strain>
    </source>
</reference>
<evidence type="ECO:0000256" key="5">
    <source>
        <dbReference type="HAMAP-Rule" id="MF_01334"/>
    </source>
</evidence>
<evidence type="ECO:0000256" key="4">
    <source>
        <dbReference type="ARBA" id="ARBA00023274"/>
    </source>
</evidence>
<dbReference type="AlphaFoldDB" id="A0A1M4UUV5"/>
<evidence type="ECO:0000313" key="8">
    <source>
        <dbReference type="EMBL" id="SHE60459.1"/>
    </source>
</evidence>
<dbReference type="STRING" id="1121256.SAMN02746089_00511"/>
<dbReference type="GO" id="GO:0022625">
    <property type="term" value="C:cytosolic large ribosomal subunit"/>
    <property type="evidence" value="ECO:0007669"/>
    <property type="project" value="TreeGrafter"/>
</dbReference>
<feature type="domain" description="Large ribosomal subunit protein bL25 beta" evidence="7">
    <location>
        <begin position="100"/>
        <end position="181"/>
    </location>
</feature>
<dbReference type="CDD" id="cd00495">
    <property type="entry name" value="Ribosomal_L25_TL5_CTC"/>
    <property type="match status" value="1"/>
</dbReference>
<keyword evidence="3 5" id="KW-0689">Ribosomal protein</keyword>
<dbReference type="Gene3D" id="2.40.240.10">
    <property type="entry name" value="Ribosomal Protein L25, Chain P"/>
    <property type="match status" value="1"/>
</dbReference>
<feature type="domain" description="Large ribosomal subunit protein bL25 L25" evidence="6">
    <location>
        <begin position="6"/>
        <end position="91"/>
    </location>
</feature>
<dbReference type="PANTHER" id="PTHR33284">
    <property type="entry name" value="RIBOSOMAL PROTEIN L25/GLN-TRNA SYNTHETASE, ANTI-CODON-BINDING DOMAIN-CONTAINING PROTEIN"/>
    <property type="match status" value="1"/>
</dbReference>
<dbReference type="InterPro" id="IPR020057">
    <property type="entry name" value="Ribosomal_bL25_b-dom"/>
</dbReference>
<dbReference type="InterPro" id="IPR020930">
    <property type="entry name" value="Ribosomal_uL5_bac-type"/>
</dbReference>
<dbReference type="Proteomes" id="UP000184088">
    <property type="component" value="Unassembled WGS sequence"/>
</dbReference>
<dbReference type="InterPro" id="IPR011035">
    <property type="entry name" value="Ribosomal_bL25/Gln-tRNA_synth"/>
</dbReference>
<protein>
    <recommendedName>
        <fullName evidence="5">Large ribosomal subunit protein bL25</fullName>
    </recommendedName>
    <alternativeName>
        <fullName evidence="5">General stress protein CTC</fullName>
    </alternativeName>
</protein>
<evidence type="ECO:0000256" key="2">
    <source>
        <dbReference type="ARBA" id="ARBA00022884"/>
    </source>
</evidence>
<evidence type="ECO:0000256" key="1">
    <source>
        <dbReference type="ARBA" id="ARBA00022730"/>
    </source>
</evidence>
<keyword evidence="4 5" id="KW-0687">Ribonucleoprotein</keyword>
<keyword evidence="1 5" id="KW-0699">rRNA-binding</keyword>
<keyword evidence="2 5" id="KW-0694">RNA-binding</keyword>
<dbReference type="GO" id="GO:0003735">
    <property type="term" value="F:structural constituent of ribosome"/>
    <property type="evidence" value="ECO:0007669"/>
    <property type="project" value="InterPro"/>
</dbReference>
<name>A0A1M4UUV5_9THEO</name>
<dbReference type="InterPro" id="IPR029751">
    <property type="entry name" value="Ribosomal_L25_dom"/>
</dbReference>
<organism evidence="8 9">
    <name type="scientific">Caldanaerobius fijiensis DSM 17918</name>
    <dbReference type="NCBI Taxonomy" id="1121256"/>
    <lineage>
        <taxon>Bacteria</taxon>
        <taxon>Bacillati</taxon>
        <taxon>Bacillota</taxon>
        <taxon>Clostridia</taxon>
        <taxon>Thermoanaerobacterales</taxon>
        <taxon>Thermoanaerobacteraceae</taxon>
        <taxon>Caldanaerobius</taxon>
    </lineage>
</organism>
<dbReference type="GO" id="GO:0008097">
    <property type="term" value="F:5S rRNA binding"/>
    <property type="evidence" value="ECO:0007669"/>
    <property type="project" value="InterPro"/>
</dbReference>
<gene>
    <name evidence="5" type="primary">rplY</name>
    <name evidence="5" type="synonym">ctc</name>
    <name evidence="8" type="ORF">SAMN02746089_00511</name>
</gene>
<dbReference type="Pfam" id="PF14693">
    <property type="entry name" value="Ribosomal_TL5_C"/>
    <property type="match status" value="1"/>
</dbReference>
<evidence type="ECO:0000313" key="9">
    <source>
        <dbReference type="Proteomes" id="UP000184088"/>
    </source>
</evidence>
<dbReference type="InterPro" id="IPR037121">
    <property type="entry name" value="Ribosomal_bL25_C"/>
</dbReference>
<dbReference type="PANTHER" id="PTHR33284:SF1">
    <property type="entry name" value="RIBOSOMAL PROTEIN L25_GLN-TRNA SYNTHETASE, ANTI-CODON-BINDING DOMAIN-CONTAINING PROTEIN"/>
    <property type="match status" value="1"/>
</dbReference>
<dbReference type="InterPro" id="IPR020056">
    <property type="entry name" value="Rbsml_bL25/Gln-tRNA_synth_N"/>
</dbReference>
<evidence type="ECO:0000259" key="6">
    <source>
        <dbReference type="Pfam" id="PF01386"/>
    </source>
</evidence>
<dbReference type="Gene3D" id="2.170.120.20">
    <property type="entry name" value="Ribosomal protein L25, beta domain"/>
    <property type="match status" value="1"/>
</dbReference>
<dbReference type="RefSeq" id="WP_073341531.1">
    <property type="nucleotide sequence ID" value="NZ_FQVH01000003.1"/>
</dbReference>
<dbReference type="Pfam" id="PF01386">
    <property type="entry name" value="Ribosomal_L25p"/>
    <property type="match status" value="1"/>
</dbReference>
<dbReference type="SUPFAM" id="SSF50715">
    <property type="entry name" value="Ribosomal protein L25-like"/>
    <property type="match status" value="1"/>
</dbReference>
<sequence length="198" mass="21844">METVNLEVKTREAGKSAARKLREKNLIPAVVYGKGLDSLPIAVNASKFNEIYKKHGHSTILNLVLDGQVIPGIIKEVQYGILDNKIIHIDFQRVSMEEDIEAEVPIVVEGTGLIESKGAIVQHQLREVSVRCKAKDLPESITVDVSNMEIGDVVKVSDLSVAEAVKILDDPEEIVLSIIVPEISEVEEEEQPEEAEKE</sequence>
<dbReference type="OrthoDB" id="9790002at2"/>
<comment type="subunit">
    <text evidence="5">Part of the 50S ribosomal subunit; part of the 5S rRNA/L5/L18/L25 subcomplex. Contacts the 5S rRNA. Binds to the 5S rRNA independently of L5 and L18.</text>
</comment>
<evidence type="ECO:0000256" key="3">
    <source>
        <dbReference type="ARBA" id="ARBA00022980"/>
    </source>
</evidence>
<dbReference type="GO" id="GO:0006412">
    <property type="term" value="P:translation"/>
    <property type="evidence" value="ECO:0007669"/>
    <property type="project" value="UniProtKB-UniRule"/>
</dbReference>
<comment type="similarity">
    <text evidence="5">Belongs to the bacterial ribosomal protein bL25 family. CTC subfamily.</text>
</comment>
<proteinExistence type="inferred from homology"/>
<accession>A0A1M4UUV5</accession>
<evidence type="ECO:0000259" key="7">
    <source>
        <dbReference type="Pfam" id="PF14693"/>
    </source>
</evidence>
<comment type="function">
    <text evidence="5">This is one of the proteins that binds to the 5S RNA in the ribosome where it forms part of the central protuberance.</text>
</comment>
<dbReference type="EMBL" id="FQVH01000003">
    <property type="protein sequence ID" value="SHE60459.1"/>
    <property type="molecule type" value="Genomic_DNA"/>
</dbReference>
<dbReference type="NCBIfam" id="TIGR00731">
    <property type="entry name" value="bL25_bact_ctc"/>
    <property type="match status" value="1"/>
</dbReference>